<dbReference type="PANTHER" id="PTHR12406:SF7">
    <property type="entry name" value="PATATIN-LIKE PHOSPHOLIPASE DOMAIN-CONTAINING PROTEIN 4"/>
    <property type="match status" value="1"/>
</dbReference>
<sequence>MHIIENYVQNLMVNLPKKTEPENINIILDGGMFNGSYLTGALYFLREMEKQKYVVIHKISSCSIGSVCAVLYKIDALDLIPEFYNIILKQFKETRHFGGLKSCLRKIKQRIEATHSKTKKTLKLNNALYITYYDIKKGKKIIKSKYKNVDELIDTVYKSCFVPFVADGNVVYKNRYYDGVNPFIFPPETNKKILYLDLFGSDKIHYMLSVKNEKNNFHRILAGLLDIHLFYIKQNSTQMCSYVNQWSLYQTFHNRVLKYCVEAAMFYTVIVAFYLTQYIPSELCEHIIFKIVSKIIKELYIIVIDYYCF</sequence>
<dbReference type="AlphaFoldDB" id="A0A6C0K0V8"/>
<dbReference type="SUPFAM" id="SSF52151">
    <property type="entry name" value="FabD/lysophospholipase-like"/>
    <property type="match status" value="1"/>
</dbReference>
<protein>
    <recommendedName>
        <fullName evidence="2">PNPLA domain-containing protein</fullName>
    </recommendedName>
</protein>
<dbReference type="InterPro" id="IPR002641">
    <property type="entry name" value="PNPLA_dom"/>
</dbReference>
<keyword evidence="1" id="KW-0443">Lipid metabolism</keyword>
<feature type="domain" description="PNPLA" evidence="2">
    <location>
        <begin position="26"/>
        <end position="187"/>
    </location>
</feature>
<dbReference type="GO" id="GO:0016020">
    <property type="term" value="C:membrane"/>
    <property type="evidence" value="ECO:0007669"/>
    <property type="project" value="TreeGrafter"/>
</dbReference>
<dbReference type="InterPro" id="IPR033562">
    <property type="entry name" value="PLPL"/>
</dbReference>
<dbReference type="EMBL" id="MN740771">
    <property type="protein sequence ID" value="QHU10791.1"/>
    <property type="molecule type" value="Genomic_DNA"/>
</dbReference>
<accession>A0A6C0K0V8</accession>
<dbReference type="GO" id="GO:0005811">
    <property type="term" value="C:lipid droplet"/>
    <property type="evidence" value="ECO:0007669"/>
    <property type="project" value="TreeGrafter"/>
</dbReference>
<evidence type="ECO:0000256" key="1">
    <source>
        <dbReference type="ARBA" id="ARBA00023098"/>
    </source>
</evidence>
<dbReference type="InterPro" id="IPR016035">
    <property type="entry name" value="Acyl_Trfase/lysoPLipase"/>
</dbReference>
<dbReference type="GO" id="GO:0019433">
    <property type="term" value="P:triglyceride catabolic process"/>
    <property type="evidence" value="ECO:0007669"/>
    <property type="project" value="TreeGrafter"/>
</dbReference>
<proteinExistence type="predicted"/>
<dbReference type="PROSITE" id="PS51635">
    <property type="entry name" value="PNPLA"/>
    <property type="match status" value="1"/>
</dbReference>
<organism evidence="3">
    <name type="scientific">viral metagenome</name>
    <dbReference type="NCBI Taxonomy" id="1070528"/>
    <lineage>
        <taxon>unclassified sequences</taxon>
        <taxon>metagenomes</taxon>
        <taxon>organismal metagenomes</taxon>
    </lineage>
</organism>
<reference evidence="3" key="1">
    <citation type="journal article" date="2020" name="Nature">
        <title>Giant virus diversity and host interactions through global metagenomics.</title>
        <authorList>
            <person name="Schulz F."/>
            <person name="Roux S."/>
            <person name="Paez-Espino D."/>
            <person name="Jungbluth S."/>
            <person name="Walsh D.A."/>
            <person name="Denef V.J."/>
            <person name="McMahon K.D."/>
            <person name="Konstantinidis K.T."/>
            <person name="Eloe-Fadrosh E.A."/>
            <person name="Kyrpides N.C."/>
            <person name="Woyke T."/>
        </authorList>
    </citation>
    <scope>NUCLEOTIDE SEQUENCE</scope>
    <source>
        <strain evidence="3">GVMAG-S-1101165-83</strain>
    </source>
</reference>
<dbReference type="GO" id="GO:0005737">
    <property type="term" value="C:cytoplasm"/>
    <property type="evidence" value="ECO:0007669"/>
    <property type="project" value="TreeGrafter"/>
</dbReference>
<dbReference type="PANTHER" id="PTHR12406">
    <property type="entry name" value="CALCIUM-INDEPENDENT PHOSPHOLIPASE A2 IPLA2 -RELATED"/>
    <property type="match status" value="1"/>
</dbReference>
<name>A0A6C0K0V8_9ZZZZ</name>
<dbReference type="Gene3D" id="3.40.1090.10">
    <property type="entry name" value="Cytosolic phospholipase A2 catalytic domain"/>
    <property type="match status" value="1"/>
</dbReference>
<dbReference type="GO" id="GO:0055088">
    <property type="term" value="P:lipid homeostasis"/>
    <property type="evidence" value="ECO:0007669"/>
    <property type="project" value="TreeGrafter"/>
</dbReference>
<evidence type="ECO:0000313" key="3">
    <source>
        <dbReference type="EMBL" id="QHU10791.1"/>
    </source>
</evidence>
<evidence type="ECO:0000259" key="2">
    <source>
        <dbReference type="PROSITE" id="PS51635"/>
    </source>
</evidence>
<dbReference type="GO" id="GO:0004806">
    <property type="term" value="F:triacylglycerol lipase activity"/>
    <property type="evidence" value="ECO:0007669"/>
    <property type="project" value="TreeGrafter"/>
</dbReference>